<evidence type="ECO:0000313" key="3">
    <source>
        <dbReference type="Proteomes" id="UP001152622"/>
    </source>
</evidence>
<organism evidence="2 3">
    <name type="scientific">Synaphobranchus kaupii</name>
    <name type="common">Kaup's arrowtooth eel</name>
    <dbReference type="NCBI Taxonomy" id="118154"/>
    <lineage>
        <taxon>Eukaryota</taxon>
        <taxon>Metazoa</taxon>
        <taxon>Chordata</taxon>
        <taxon>Craniata</taxon>
        <taxon>Vertebrata</taxon>
        <taxon>Euteleostomi</taxon>
        <taxon>Actinopterygii</taxon>
        <taxon>Neopterygii</taxon>
        <taxon>Teleostei</taxon>
        <taxon>Anguilliformes</taxon>
        <taxon>Synaphobranchidae</taxon>
        <taxon>Synaphobranchus</taxon>
    </lineage>
</organism>
<gene>
    <name evidence="2" type="ORF">SKAU_G00278460</name>
</gene>
<feature type="region of interest" description="Disordered" evidence="1">
    <location>
        <begin position="34"/>
        <end position="53"/>
    </location>
</feature>
<dbReference type="EMBL" id="JAINUF010000011">
    <property type="protein sequence ID" value="KAJ8346445.1"/>
    <property type="molecule type" value="Genomic_DNA"/>
</dbReference>
<keyword evidence="3" id="KW-1185">Reference proteome</keyword>
<reference evidence="2" key="1">
    <citation type="journal article" date="2023" name="Science">
        <title>Genome structures resolve the early diversification of teleost fishes.</title>
        <authorList>
            <person name="Parey E."/>
            <person name="Louis A."/>
            <person name="Montfort J."/>
            <person name="Bouchez O."/>
            <person name="Roques C."/>
            <person name="Iampietro C."/>
            <person name="Lluch J."/>
            <person name="Castinel A."/>
            <person name="Donnadieu C."/>
            <person name="Desvignes T."/>
            <person name="Floi Bucao C."/>
            <person name="Jouanno E."/>
            <person name="Wen M."/>
            <person name="Mejri S."/>
            <person name="Dirks R."/>
            <person name="Jansen H."/>
            <person name="Henkel C."/>
            <person name="Chen W.J."/>
            <person name="Zahm M."/>
            <person name="Cabau C."/>
            <person name="Klopp C."/>
            <person name="Thompson A.W."/>
            <person name="Robinson-Rechavi M."/>
            <person name="Braasch I."/>
            <person name="Lecointre G."/>
            <person name="Bobe J."/>
            <person name="Postlethwait J.H."/>
            <person name="Berthelot C."/>
            <person name="Roest Crollius H."/>
            <person name="Guiguen Y."/>
        </authorList>
    </citation>
    <scope>NUCLEOTIDE SEQUENCE</scope>
    <source>
        <strain evidence="2">WJC10195</strain>
    </source>
</reference>
<sequence>MAAAGGKKGTPTGAAGMAVPSVLRGAMTRVEGTGVTSSMAAEEAPIPGSLGKRGGGQCFRLDEAFLGSGGVEAGIPVVGAVTICESEAQSSSIHRSSS</sequence>
<evidence type="ECO:0000256" key="1">
    <source>
        <dbReference type="SAM" id="MobiDB-lite"/>
    </source>
</evidence>
<protein>
    <submittedName>
        <fullName evidence="2">Uncharacterized protein</fullName>
    </submittedName>
</protein>
<name>A0A9Q1EWP0_SYNKA</name>
<evidence type="ECO:0000313" key="2">
    <source>
        <dbReference type="EMBL" id="KAJ8346445.1"/>
    </source>
</evidence>
<comment type="caution">
    <text evidence="2">The sequence shown here is derived from an EMBL/GenBank/DDBJ whole genome shotgun (WGS) entry which is preliminary data.</text>
</comment>
<accession>A0A9Q1EWP0</accession>
<proteinExistence type="predicted"/>
<dbReference type="AlphaFoldDB" id="A0A9Q1EWP0"/>
<dbReference type="Proteomes" id="UP001152622">
    <property type="component" value="Chromosome 11"/>
</dbReference>